<dbReference type="PANTHER" id="PTHR30559:SF0">
    <property type="entry name" value="FRUCTOSE-BISPHOSPHATE ALDOLASE"/>
    <property type="match status" value="1"/>
</dbReference>
<feature type="coiled-coil region" evidence="5">
    <location>
        <begin position="83"/>
        <end position="110"/>
    </location>
</feature>
<keyword evidence="4" id="KW-0456">Lyase</keyword>
<evidence type="ECO:0000256" key="1">
    <source>
        <dbReference type="ARBA" id="ARBA00001947"/>
    </source>
</evidence>
<accession>A0A1Q9DXM0</accession>
<dbReference type="OrthoDB" id="10548723at2759"/>
<evidence type="ECO:0000256" key="5">
    <source>
        <dbReference type="SAM" id="Coils"/>
    </source>
</evidence>
<evidence type="ECO:0000256" key="2">
    <source>
        <dbReference type="ARBA" id="ARBA00022723"/>
    </source>
</evidence>
<dbReference type="SUPFAM" id="SSF51569">
    <property type="entry name" value="Aldolase"/>
    <property type="match status" value="1"/>
</dbReference>
<comment type="caution">
    <text evidence="6">The sequence shown here is derived from an EMBL/GenBank/DDBJ whole genome shotgun (WGS) entry which is preliminary data.</text>
</comment>
<dbReference type="PANTHER" id="PTHR30559">
    <property type="entry name" value="FRUCTOSE-BISPHOSPHATE ALDOLASE CLASS 2"/>
    <property type="match status" value="1"/>
</dbReference>
<dbReference type="EMBL" id="LSRX01000345">
    <property type="protein sequence ID" value="OLP99922.1"/>
    <property type="molecule type" value="Genomic_DNA"/>
</dbReference>
<evidence type="ECO:0000256" key="4">
    <source>
        <dbReference type="ARBA" id="ARBA00023239"/>
    </source>
</evidence>
<protein>
    <submittedName>
        <fullName evidence="6">Fructose-bisphosphate aldolase</fullName>
    </submittedName>
</protein>
<sequence length="475" mass="52689">MAAQRTEDTQWAFWDGMNEYQKKNKDYLQGQIGNPEGPEKPNKKYYDPRMSLRSGEEMMANRLVKCMEGCAVALAGAGAYAAAQALAAEARAAKAELGALRAARAAATAEDFETGQERMAEWASRIRVTTQEAAAMQAQQHMTQAHLKALQAMISSTAGQVRSREAVLYGVLGQAEEYEAAALSAQQNEAHAAAEATVSPAQEDPEEAMLKQRLWQLTASCDRLVDEVHSARHERSAEARTLKALSYTEDRLAEFRHEAARLSAEVSQPAPARLQDLRSSRLRGSRASASEALFTEEAVLRAEEEASRAFEECSLPNLHAELVSLGLISRYDAMIAVTMSSSSSRVLAEGNANQCDVRRPRKRPRMLPKTREKRTQCPEAQLYRLLRRLRPERRRHLAERFSQAQRLALERWTAGSAARAEEATEGLLQATGNATTPFRVPAAKDYGGPAPRTPRIFAKPYDAVFQQNGYTMYRE</sequence>
<dbReference type="AlphaFoldDB" id="A0A1Q9DXM0"/>
<keyword evidence="3" id="KW-0862">Zinc</keyword>
<dbReference type="GO" id="GO:0006096">
    <property type="term" value="P:glycolytic process"/>
    <property type="evidence" value="ECO:0007669"/>
    <property type="project" value="InterPro"/>
</dbReference>
<dbReference type="InterPro" id="IPR006411">
    <property type="entry name" value="Fruct_bisP_bact"/>
</dbReference>
<name>A0A1Q9DXM0_SYMMI</name>
<comment type="cofactor">
    <cofactor evidence="1">
        <name>Zn(2+)</name>
        <dbReference type="ChEBI" id="CHEBI:29105"/>
    </cofactor>
</comment>
<keyword evidence="5" id="KW-0175">Coiled coil</keyword>
<dbReference type="Gene3D" id="3.20.20.70">
    <property type="entry name" value="Aldolase class I"/>
    <property type="match status" value="1"/>
</dbReference>
<dbReference type="GO" id="GO:0005829">
    <property type="term" value="C:cytosol"/>
    <property type="evidence" value="ECO:0007669"/>
    <property type="project" value="TreeGrafter"/>
</dbReference>
<evidence type="ECO:0000313" key="7">
    <source>
        <dbReference type="Proteomes" id="UP000186817"/>
    </source>
</evidence>
<evidence type="ECO:0000313" key="6">
    <source>
        <dbReference type="EMBL" id="OLP99922.1"/>
    </source>
</evidence>
<evidence type="ECO:0000256" key="3">
    <source>
        <dbReference type="ARBA" id="ARBA00022833"/>
    </source>
</evidence>
<dbReference type="InterPro" id="IPR013785">
    <property type="entry name" value="Aldolase_TIM"/>
</dbReference>
<organism evidence="6 7">
    <name type="scientific">Symbiodinium microadriaticum</name>
    <name type="common">Dinoflagellate</name>
    <name type="synonym">Zooxanthella microadriatica</name>
    <dbReference type="NCBI Taxonomy" id="2951"/>
    <lineage>
        <taxon>Eukaryota</taxon>
        <taxon>Sar</taxon>
        <taxon>Alveolata</taxon>
        <taxon>Dinophyceae</taxon>
        <taxon>Suessiales</taxon>
        <taxon>Symbiodiniaceae</taxon>
        <taxon>Symbiodinium</taxon>
    </lineage>
</organism>
<dbReference type="Proteomes" id="UP000186817">
    <property type="component" value="Unassembled WGS sequence"/>
</dbReference>
<dbReference type="GO" id="GO:0004332">
    <property type="term" value="F:fructose-bisphosphate aldolase activity"/>
    <property type="evidence" value="ECO:0007669"/>
    <property type="project" value="InterPro"/>
</dbReference>
<proteinExistence type="predicted"/>
<gene>
    <name evidence="6" type="primary">fba</name>
    <name evidence="6" type="ORF">AK812_SmicGene17456</name>
</gene>
<keyword evidence="7" id="KW-1185">Reference proteome</keyword>
<keyword evidence="2" id="KW-0479">Metal-binding</keyword>
<reference evidence="6 7" key="1">
    <citation type="submission" date="2016-02" db="EMBL/GenBank/DDBJ databases">
        <title>Genome analysis of coral dinoflagellate symbionts highlights evolutionary adaptations to a symbiotic lifestyle.</title>
        <authorList>
            <person name="Aranda M."/>
            <person name="Li Y."/>
            <person name="Liew Y.J."/>
            <person name="Baumgarten S."/>
            <person name="Simakov O."/>
            <person name="Wilson M."/>
            <person name="Piel J."/>
            <person name="Ashoor H."/>
            <person name="Bougouffa S."/>
            <person name="Bajic V.B."/>
            <person name="Ryu T."/>
            <person name="Ravasi T."/>
            <person name="Bayer T."/>
            <person name="Micklem G."/>
            <person name="Kim H."/>
            <person name="Bhak J."/>
            <person name="Lajeunesse T.C."/>
            <person name="Voolstra C.R."/>
        </authorList>
    </citation>
    <scope>NUCLEOTIDE SEQUENCE [LARGE SCALE GENOMIC DNA]</scope>
    <source>
        <strain evidence="6 7">CCMP2467</strain>
    </source>
</reference>
<dbReference type="GO" id="GO:0008270">
    <property type="term" value="F:zinc ion binding"/>
    <property type="evidence" value="ECO:0007669"/>
    <property type="project" value="TreeGrafter"/>
</dbReference>
<dbReference type="GO" id="GO:0006094">
    <property type="term" value="P:gluconeogenesis"/>
    <property type="evidence" value="ECO:0007669"/>
    <property type="project" value="TreeGrafter"/>
</dbReference>